<comment type="caution">
    <text evidence="2">The sequence shown here is derived from an EMBL/GenBank/DDBJ whole genome shotgun (WGS) entry which is preliminary data.</text>
</comment>
<evidence type="ECO:0000313" key="2">
    <source>
        <dbReference type="EMBL" id="CAG5008707.1"/>
    </source>
</evidence>
<organism evidence="2 3">
    <name type="scientific">Parnassius apollo</name>
    <name type="common">Apollo butterfly</name>
    <name type="synonym">Papilio apollo</name>
    <dbReference type="NCBI Taxonomy" id="110799"/>
    <lineage>
        <taxon>Eukaryota</taxon>
        <taxon>Metazoa</taxon>
        <taxon>Ecdysozoa</taxon>
        <taxon>Arthropoda</taxon>
        <taxon>Hexapoda</taxon>
        <taxon>Insecta</taxon>
        <taxon>Pterygota</taxon>
        <taxon>Neoptera</taxon>
        <taxon>Endopterygota</taxon>
        <taxon>Lepidoptera</taxon>
        <taxon>Glossata</taxon>
        <taxon>Ditrysia</taxon>
        <taxon>Papilionoidea</taxon>
        <taxon>Papilionidae</taxon>
        <taxon>Parnassiinae</taxon>
        <taxon>Parnassini</taxon>
        <taxon>Parnassius</taxon>
        <taxon>Parnassius</taxon>
    </lineage>
</organism>
<keyword evidence="3" id="KW-1185">Reference proteome</keyword>
<accession>A0A8S3X859</accession>
<dbReference type="InterPro" id="IPR003961">
    <property type="entry name" value="FN3_dom"/>
</dbReference>
<dbReference type="Proteomes" id="UP000691718">
    <property type="component" value="Unassembled WGS sequence"/>
</dbReference>
<dbReference type="AlphaFoldDB" id="A0A8S3X859"/>
<gene>
    <name evidence="2" type="ORF">PAPOLLO_LOCUS15111</name>
</gene>
<feature type="compositionally biased region" description="Basic and acidic residues" evidence="1">
    <location>
        <begin position="174"/>
        <end position="195"/>
    </location>
</feature>
<dbReference type="CDD" id="cd00063">
    <property type="entry name" value="FN3"/>
    <property type="match status" value="1"/>
</dbReference>
<evidence type="ECO:0000256" key="1">
    <source>
        <dbReference type="SAM" id="MobiDB-lite"/>
    </source>
</evidence>
<proteinExistence type="predicted"/>
<dbReference type="OrthoDB" id="10028801at2759"/>
<name>A0A8S3X859_PARAO</name>
<feature type="region of interest" description="Disordered" evidence="1">
    <location>
        <begin position="168"/>
        <end position="195"/>
    </location>
</feature>
<dbReference type="PANTHER" id="PTHR23278">
    <property type="entry name" value="SIDESTEP PROTEIN"/>
    <property type="match status" value="1"/>
</dbReference>
<dbReference type="EMBL" id="CAJQZP010001015">
    <property type="protein sequence ID" value="CAG5008707.1"/>
    <property type="molecule type" value="Genomic_DNA"/>
</dbReference>
<reference evidence="2" key="1">
    <citation type="submission" date="2021-04" db="EMBL/GenBank/DDBJ databases">
        <authorList>
            <person name="Tunstrom K."/>
        </authorList>
    </citation>
    <scope>NUCLEOTIDE SEQUENCE</scope>
</reference>
<dbReference type="PANTHER" id="PTHR23278:SF19">
    <property type="entry name" value="OBSCURIN"/>
    <property type="match status" value="1"/>
</dbReference>
<evidence type="ECO:0000313" key="3">
    <source>
        <dbReference type="Proteomes" id="UP000691718"/>
    </source>
</evidence>
<protein>
    <submittedName>
        <fullName evidence="2">(apollo) hypothetical protein</fullName>
    </submittedName>
</protein>
<sequence>MCVDNITDKLRIIFTDLPVVTLNLGANLDADKVVEGSDIYLDCRVRANPWYSNVHFTHNSLCGCTICLEKPSAVRNCNITNVTYDSLTLNCTPGHDGGVRQTFFLEVFDKTTGMLLRNINNEEPLFEVPGLSTSGILALSIRSYNSKGLSEAFTLACSLLQYPERRTAMSPKPKLKEMKLDSTKSTETETHKKKH</sequence>